<dbReference type="PANTHER" id="PTHR23308">
    <property type="entry name" value="NUCLEAR INHIBITOR OF PROTEIN PHOSPHATASE-1"/>
    <property type="match status" value="1"/>
</dbReference>
<keyword evidence="4" id="KW-1185">Reference proteome</keyword>
<accession>A0A5C6FD89</accession>
<proteinExistence type="predicted"/>
<sequence length="312" mass="34236">MTSARLILLTGSLAGIEAPLMHGYYMIGRHAECQIRPKSRSVSRRHSLIHCHDNGVRLMDLGSTSGTHVNEEPIEHKTWFDLKENDVVRFGKVTFRVRLASEAATGDKLMAIDRRASGRSLVTSRVSPPPAPNHRPTTHDSKRSPEGQPLASPQLRQTMVSGAAWETFDIAGFLESQDDQDREERYSQIRSKNAALVERENRHDQGLDDSKIDHNDIDDEPAAGAVALIESGSTTIRSDRPTKMRLGKTVAPKSASPLRVLGWPSGLLTSADSGTLKLAAAMLATVTILGLASWKLYQFSSGPEVRVIDQID</sequence>
<feature type="domain" description="FHA" evidence="2">
    <location>
        <begin position="25"/>
        <end position="74"/>
    </location>
</feature>
<organism evidence="3 4">
    <name type="scientific">Rubripirellula tenax</name>
    <dbReference type="NCBI Taxonomy" id="2528015"/>
    <lineage>
        <taxon>Bacteria</taxon>
        <taxon>Pseudomonadati</taxon>
        <taxon>Planctomycetota</taxon>
        <taxon>Planctomycetia</taxon>
        <taxon>Pirellulales</taxon>
        <taxon>Pirellulaceae</taxon>
        <taxon>Rubripirellula</taxon>
    </lineage>
</organism>
<dbReference type="EMBL" id="SJPW01000002">
    <property type="protein sequence ID" value="TWU59438.1"/>
    <property type="molecule type" value="Genomic_DNA"/>
</dbReference>
<dbReference type="Proteomes" id="UP000318288">
    <property type="component" value="Unassembled WGS sequence"/>
</dbReference>
<feature type="region of interest" description="Disordered" evidence="1">
    <location>
        <begin position="179"/>
        <end position="214"/>
    </location>
</feature>
<gene>
    <name evidence="3" type="primary">garA_1</name>
    <name evidence="3" type="ORF">Poly51_22260</name>
</gene>
<evidence type="ECO:0000313" key="3">
    <source>
        <dbReference type="EMBL" id="TWU59438.1"/>
    </source>
</evidence>
<protein>
    <submittedName>
        <fullName evidence="3">Glycogen accumulation regulator GarA</fullName>
    </submittedName>
</protein>
<feature type="compositionally biased region" description="Basic and acidic residues" evidence="1">
    <location>
        <begin position="197"/>
        <end position="214"/>
    </location>
</feature>
<dbReference type="Pfam" id="PF00498">
    <property type="entry name" value="FHA"/>
    <property type="match status" value="1"/>
</dbReference>
<dbReference type="SUPFAM" id="SSF49879">
    <property type="entry name" value="SMAD/FHA domain"/>
    <property type="match status" value="1"/>
</dbReference>
<dbReference type="PROSITE" id="PS50006">
    <property type="entry name" value="FHA_DOMAIN"/>
    <property type="match status" value="1"/>
</dbReference>
<feature type="region of interest" description="Disordered" evidence="1">
    <location>
        <begin position="116"/>
        <end position="153"/>
    </location>
</feature>
<evidence type="ECO:0000259" key="2">
    <source>
        <dbReference type="PROSITE" id="PS50006"/>
    </source>
</evidence>
<evidence type="ECO:0000313" key="4">
    <source>
        <dbReference type="Proteomes" id="UP000318288"/>
    </source>
</evidence>
<dbReference type="InterPro" id="IPR050923">
    <property type="entry name" value="Cell_Proc_Reg/RNA_Proc"/>
</dbReference>
<dbReference type="CDD" id="cd00060">
    <property type="entry name" value="FHA"/>
    <property type="match status" value="1"/>
</dbReference>
<dbReference type="SMART" id="SM00240">
    <property type="entry name" value="FHA"/>
    <property type="match status" value="1"/>
</dbReference>
<evidence type="ECO:0000256" key="1">
    <source>
        <dbReference type="SAM" id="MobiDB-lite"/>
    </source>
</evidence>
<name>A0A5C6FD89_9BACT</name>
<dbReference type="InterPro" id="IPR000253">
    <property type="entry name" value="FHA_dom"/>
</dbReference>
<dbReference type="RefSeq" id="WP_146457047.1">
    <property type="nucleotide sequence ID" value="NZ_SJPW01000002.1"/>
</dbReference>
<dbReference type="AlphaFoldDB" id="A0A5C6FD89"/>
<dbReference type="Gene3D" id="2.60.200.20">
    <property type="match status" value="1"/>
</dbReference>
<dbReference type="InterPro" id="IPR008984">
    <property type="entry name" value="SMAD_FHA_dom_sf"/>
</dbReference>
<dbReference type="OrthoDB" id="283378at2"/>
<reference evidence="3 4" key="1">
    <citation type="submission" date="2019-02" db="EMBL/GenBank/DDBJ databases">
        <title>Deep-cultivation of Planctomycetes and their phenomic and genomic characterization uncovers novel biology.</title>
        <authorList>
            <person name="Wiegand S."/>
            <person name="Jogler M."/>
            <person name="Boedeker C."/>
            <person name="Pinto D."/>
            <person name="Vollmers J."/>
            <person name="Rivas-Marin E."/>
            <person name="Kohn T."/>
            <person name="Peeters S.H."/>
            <person name="Heuer A."/>
            <person name="Rast P."/>
            <person name="Oberbeckmann S."/>
            <person name="Bunk B."/>
            <person name="Jeske O."/>
            <person name="Meyerdierks A."/>
            <person name="Storesund J.E."/>
            <person name="Kallscheuer N."/>
            <person name="Luecker S."/>
            <person name="Lage O.M."/>
            <person name="Pohl T."/>
            <person name="Merkel B.J."/>
            <person name="Hornburger P."/>
            <person name="Mueller R.-W."/>
            <person name="Bruemmer F."/>
            <person name="Labrenz M."/>
            <person name="Spormann A.M."/>
            <person name="Op Den Camp H."/>
            <person name="Overmann J."/>
            <person name="Amann R."/>
            <person name="Jetten M.S.M."/>
            <person name="Mascher T."/>
            <person name="Medema M.H."/>
            <person name="Devos D.P."/>
            <person name="Kaster A.-K."/>
            <person name="Ovreas L."/>
            <person name="Rohde M."/>
            <person name="Galperin M.Y."/>
            <person name="Jogler C."/>
        </authorList>
    </citation>
    <scope>NUCLEOTIDE SEQUENCE [LARGE SCALE GENOMIC DNA]</scope>
    <source>
        <strain evidence="3 4">Poly51</strain>
    </source>
</reference>
<comment type="caution">
    <text evidence="3">The sequence shown here is derived from an EMBL/GenBank/DDBJ whole genome shotgun (WGS) entry which is preliminary data.</text>
</comment>